<name>A0A381S0I7_9ZZZZ</name>
<organism evidence="1">
    <name type="scientific">marine metagenome</name>
    <dbReference type="NCBI Taxonomy" id="408172"/>
    <lineage>
        <taxon>unclassified sequences</taxon>
        <taxon>metagenomes</taxon>
        <taxon>ecological metagenomes</taxon>
    </lineage>
</organism>
<dbReference type="AlphaFoldDB" id="A0A381S0I7"/>
<protein>
    <submittedName>
        <fullName evidence="1">Uncharacterized protein</fullName>
    </submittedName>
</protein>
<evidence type="ECO:0000313" key="1">
    <source>
        <dbReference type="EMBL" id="SUZ96881.1"/>
    </source>
</evidence>
<gene>
    <name evidence="1" type="ORF">METZ01_LOCUS49735</name>
</gene>
<reference evidence="1" key="1">
    <citation type="submission" date="2018-05" db="EMBL/GenBank/DDBJ databases">
        <authorList>
            <person name="Lanie J.A."/>
            <person name="Ng W.-L."/>
            <person name="Kazmierczak K.M."/>
            <person name="Andrzejewski T.M."/>
            <person name="Davidsen T.M."/>
            <person name="Wayne K.J."/>
            <person name="Tettelin H."/>
            <person name="Glass J.I."/>
            <person name="Rusch D."/>
            <person name="Podicherti R."/>
            <person name="Tsui H.-C.T."/>
            <person name="Winkler M.E."/>
        </authorList>
    </citation>
    <scope>NUCLEOTIDE SEQUENCE</scope>
</reference>
<dbReference type="EMBL" id="UINC01002457">
    <property type="protein sequence ID" value="SUZ96881.1"/>
    <property type="molecule type" value="Genomic_DNA"/>
</dbReference>
<accession>A0A381S0I7</accession>
<sequence length="71" mass="8689">MRRLGLMWLFIANKQWPCYFFKSDTTGEKDFEEFFTDNEDLDMERFETVGVIRNQPEFVHKETGKYLDQRI</sequence>
<proteinExistence type="predicted"/>
<dbReference type="Gene3D" id="3.40.50.720">
    <property type="entry name" value="NAD(P)-binding Rossmann-like Domain"/>
    <property type="match status" value="1"/>
</dbReference>